<keyword evidence="4" id="KW-1185">Reference proteome</keyword>
<evidence type="ECO:0000313" key="3">
    <source>
        <dbReference type="EMBL" id="KAK4132241.1"/>
    </source>
</evidence>
<keyword evidence="1" id="KW-0560">Oxidoreductase</keyword>
<feature type="domain" description="NADP-dependent oxidoreductase" evidence="2">
    <location>
        <begin position="12"/>
        <end position="309"/>
    </location>
</feature>
<dbReference type="AlphaFoldDB" id="A0AAN6UIF3"/>
<dbReference type="Gene3D" id="3.20.20.100">
    <property type="entry name" value="NADP-dependent oxidoreductase domain"/>
    <property type="match status" value="1"/>
</dbReference>
<dbReference type="SUPFAM" id="SSF51430">
    <property type="entry name" value="NAD(P)-linked oxidoreductase"/>
    <property type="match status" value="1"/>
</dbReference>
<dbReference type="InterPro" id="IPR050791">
    <property type="entry name" value="Aldo-Keto_reductase"/>
</dbReference>
<evidence type="ECO:0000259" key="2">
    <source>
        <dbReference type="Pfam" id="PF00248"/>
    </source>
</evidence>
<dbReference type="GO" id="GO:0016491">
    <property type="term" value="F:oxidoreductase activity"/>
    <property type="evidence" value="ECO:0007669"/>
    <property type="project" value="UniProtKB-KW"/>
</dbReference>
<dbReference type="GO" id="GO:0005737">
    <property type="term" value="C:cytoplasm"/>
    <property type="evidence" value="ECO:0007669"/>
    <property type="project" value="TreeGrafter"/>
</dbReference>
<proteinExistence type="predicted"/>
<dbReference type="InterPro" id="IPR023210">
    <property type="entry name" value="NADP_OxRdtase_dom"/>
</dbReference>
<dbReference type="PANTHER" id="PTHR43625">
    <property type="entry name" value="AFLATOXIN B1 ALDEHYDE REDUCTASE"/>
    <property type="match status" value="1"/>
</dbReference>
<accession>A0AAN6UIF3</accession>
<comment type="caution">
    <text evidence="3">The sequence shown here is derived from an EMBL/GenBank/DDBJ whole genome shotgun (WGS) entry which is preliminary data.</text>
</comment>
<evidence type="ECO:0000313" key="4">
    <source>
        <dbReference type="Proteomes" id="UP001304895"/>
    </source>
</evidence>
<evidence type="ECO:0000256" key="1">
    <source>
        <dbReference type="ARBA" id="ARBA00023002"/>
    </source>
</evidence>
<reference evidence="3" key="2">
    <citation type="submission" date="2023-05" db="EMBL/GenBank/DDBJ databases">
        <authorList>
            <consortium name="Lawrence Berkeley National Laboratory"/>
            <person name="Steindorff A."/>
            <person name="Hensen N."/>
            <person name="Bonometti L."/>
            <person name="Westerberg I."/>
            <person name="Brannstrom I.O."/>
            <person name="Guillou S."/>
            <person name="Cros-Aarteil S."/>
            <person name="Calhoun S."/>
            <person name="Haridas S."/>
            <person name="Kuo A."/>
            <person name="Mondo S."/>
            <person name="Pangilinan J."/>
            <person name="Riley R."/>
            <person name="Labutti K."/>
            <person name="Andreopoulos B."/>
            <person name="Lipzen A."/>
            <person name="Chen C."/>
            <person name="Yanf M."/>
            <person name="Daum C."/>
            <person name="Ng V."/>
            <person name="Clum A."/>
            <person name="Ohm R."/>
            <person name="Martin F."/>
            <person name="Silar P."/>
            <person name="Natvig D."/>
            <person name="Lalanne C."/>
            <person name="Gautier V."/>
            <person name="Ament-Velasquez S.L."/>
            <person name="Kruys A."/>
            <person name="Hutchinson M.I."/>
            <person name="Powell A.J."/>
            <person name="Barry K."/>
            <person name="Miller A.N."/>
            <person name="Grigoriev I.V."/>
            <person name="Debuchy R."/>
            <person name="Gladieux P."/>
            <person name="Thoren M.H."/>
            <person name="Johannesson H."/>
        </authorList>
    </citation>
    <scope>NUCLEOTIDE SEQUENCE</scope>
    <source>
        <strain evidence="3">CBS 123565</strain>
    </source>
</reference>
<sequence length="333" mass="36281">MGHTIQGKQVGNIGFGLMGLTWRASKKPDEESFAVIKAALENGCSYLNGGEFYGAPDNNSLTLLSRYYERYPEDKDMILLNIKGCVFENLTPDSSPAAVRTSVENCVRLIGNKGRIDQFEPARKDPDVDIETTIAALQEQVQSGNIRGISLSEVSAATIRRAAKVAKIESVEVELSLWCTEPLENGVVQACADLDIPIIAYAPLGRGMLTGQLRSPADIPPGDFRHLLPRFQPAVFETNLRLVREVERLAARRGCTPAQVAINWVLALGRRPGMPRIIPIPGASSPARVRENAVEVGLSAAEMEELEGILRVLGPVGTRYHAHGMEALDRSVE</sequence>
<name>A0AAN6UIF3_9PEZI</name>
<reference evidence="3" key="1">
    <citation type="journal article" date="2023" name="Mol. Phylogenet. Evol.">
        <title>Genome-scale phylogeny and comparative genomics of the fungal order Sordariales.</title>
        <authorList>
            <person name="Hensen N."/>
            <person name="Bonometti L."/>
            <person name="Westerberg I."/>
            <person name="Brannstrom I.O."/>
            <person name="Guillou S."/>
            <person name="Cros-Aarteil S."/>
            <person name="Calhoun S."/>
            <person name="Haridas S."/>
            <person name="Kuo A."/>
            <person name="Mondo S."/>
            <person name="Pangilinan J."/>
            <person name="Riley R."/>
            <person name="LaButti K."/>
            <person name="Andreopoulos B."/>
            <person name="Lipzen A."/>
            <person name="Chen C."/>
            <person name="Yan M."/>
            <person name="Daum C."/>
            <person name="Ng V."/>
            <person name="Clum A."/>
            <person name="Steindorff A."/>
            <person name="Ohm R.A."/>
            <person name="Martin F."/>
            <person name="Silar P."/>
            <person name="Natvig D.O."/>
            <person name="Lalanne C."/>
            <person name="Gautier V."/>
            <person name="Ament-Velasquez S.L."/>
            <person name="Kruys A."/>
            <person name="Hutchinson M.I."/>
            <person name="Powell A.J."/>
            <person name="Barry K."/>
            <person name="Miller A.N."/>
            <person name="Grigoriev I.V."/>
            <person name="Debuchy R."/>
            <person name="Gladieux P."/>
            <person name="Hiltunen Thoren M."/>
            <person name="Johannesson H."/>
        </authorList>
    </citation>
    <scope>NUCLEOTIDE SEQUENCE</scope>
    <source>
        <strain evidence="3">CBS 123565</strain>
    </source>
</reference>
<protein>
    <submittedName>
        <fullName evidence="3">Aldo/keto reductase</fullName>
    </submittedName>
</protein>
<dbReference type="Pfam" id="PF00248">
    <property type="entry name" value="Aldo_ket_red"/>
    <property type="match status" value="1"/>
</dbReference>
<dbReference type="InterPro" id="IPR036812">
    <property type="entry name" value="NAD(P)_OxRdtase_dom_sf"/>
</dbReference>
<gene>
    <name evidence="3" type="ORF">BT67DRAFT_385787</name>
</gene>
<dbReference type="Proteomes" id="UP001304895">
    <property type="component" value="Unassembled WGS sequence"/>
</dbReference>
<organism evidence="3 4">
    <name type="scientific">Trichocladium antarcticum</name>
    <dbReference type="NCBI Taxonomy" id="1450529"/>
    <lineage>
        <taxon>Eukaryota</taxon>
        <taxon>Fungi</taxon>
        <taxon>Dikarya</taxon>
        <taxon>Ascomycota</taxon>
        <taxon>Pezizomycotina</taxon>
        <taxon>Sordariomycetes</taxon>
        <taxon>Sordariomycetidae</taxon>
        <taxon>Sordariales</taxon>
        <taxon>Chaetomiaceae</taxon>
        <taxon>Trichocladium</taxon>
    </lineage>
</organism>
<dbReference type="CDD" id="cd19077">
    <property type="entry name" value="AKR_AKR8A1-2"/>
    <property type="match status" value="1"/>
</dbReference>
<dbReference type="EMBL" id="MU853418">
    <property type="protein sequence ID" value="KAK4132241.1"/>
    <property type="molecule type" value="Genomic_DNA"/>
</dbReference>
<dbReference type="PANTHER" id="PTHR43625:SF78">
    <property type="entry name" value="PYRIDOXAL REDUCTASE-RELATED"/>
    <property type="match status" value="1"/>
</dbReference>